<reference evidence="3" key="1">
    <citation type="submission" date="2021-06" db="EMBL/GenBank/DDBJ databases">
        <authorList>
            <person name="Hodson N. C."/>
            <person name="Mongue J. A."/>
            <person name="Jaron S. K."/>
        </authorList>
    </citation>
    <scope>NUCLEOTIDE SEQUENCE</scope>
</reference>
<dbReference type="AlphaFoldDB" id="A0A8J2L082"/>
<feature type="chain" id="PRO_5035286792" evidence="2">
    <location>
        <begin position="20"/>
        <end position="87"/>
    </location>
</feature>
<name>A0A8J2L082_9HEXA</name>
<proteinExistence type="predicted"/>
<gene>
    <name evidence="3" type="ORF">AFUS01_LOCUS33549</name>
</gene>
<evidence type="ECO:0000256" key="2">
    <source>
        <dbReference type="SAM" id="SignalP"/>
    </source>
</evidence>
<accession>A0A8J2L082</accession>
<keyword evidence="2" id="KW-0732">Signal</keyword>
<dbReference type="EMBL" id="CAJVCH010529128">
    <property type="protein sequence ID" value="CAG7823327.1"/>
    <property type="molecule type" value="Genomic_DNA"/>
</dbReference>
<feature type="signal peptide" evidence="2">
    <location>
        <begin position="1"/>
        <end position="19"/>
    </location>
</feature>
<evidence type="ECO:0000313" key="4">
    <source>
        <dbReference type="Proteomes" id="UP000708208"/>
    </source>
</evidence>
<dbReference type="Proteomes" id="UP000708208">
    <property type="component" value="Unassembled WGS sequence"/>
</dbReference>
<evidence type="ECO:0000313" key="3">
    <source>
        <dbReference type="EMBL" id="CAG7823327.1"/>
    </source>
</evidence>
<feature type="compositionally biased region" description="Low complexity" evidence="1">
    <location>
        <begin position="29"/>
        <end position="39"/>
    </location>
</feature>
<sequence>MRFAGIAILALACLVDVDSHPTPNRVKRASASASASSSSGDFGEYNLFEYFFFSYEQFMMLMPFIVSALCECELYWDNVVVKYSGSE</sequence>
<protein>
    <submittedName>
        <fullName evidence="3">Uncharacterized protein</fullName>
    </submittedName>
</protein>
<organism evidence="3 4">
    <name type="scientific">Allacma fusca</name>
    <dbReference type="NCBI Taxonomy" id="39272"/>
    <lineage>
        <taxon>Eukaryota</taxon>
        <taxon>Metazoa</taxon>
        <taxon>Ecdysozoa</taxon>
        <taxon>Arthropoda</taxon>
        <taxon>Hexapoda</taxon>
        <taxon>Collembola</taxon>
        <taxon>Symphypleona</taxon>
        <taxon>Sminthuridae</taxon>
        <taxon>Allacma</taxon>
    </lineage>
</organism>
<evidence type="ECO:0000256" key="1">
    <source>
        <dbReference type="SAM" id="MobiDB-lite"/>
    </source>
</evidence>
<keyword evidence="4" id="KW-1185">Reference proteome</keyword>
<comment type="caution">
    <text evidence="3">The sequence shown here is derived from an EMBL/GenBank/DDBJ whole genome shotgun (WGS) entry which is preliminary data.</text>
</comment>
<feature type="region of interest" description="Disordered" evidence="1">
    <location>
        <begin position="19"/>
        <end position="40"/>
    </location>
</feature>